<gene>
    <name evidence="2" type="ORF">ILEXP_LOCUS29352</name>
</gene>
<feature type="region of interest" description="Disordered" evidence="1">
    <location>
        <begin position="21"/>
        <end position="80"/>
    </location>
</feature>
<name>A0ABC8STV5_9AQUA</name>
<reference evidence="2 3" key="1">
    <citation type="submission" date="2024-02" db="EMBL/GenBank/DDBJ databases">
        <authorList>
            <person name="Vignale AGUSTIN F."/>
            <person name="Sosa J E."/>
            <person name="Modenutti C."/>
        </authorList>
    </citation>
    <scope>NUCLEOTIDE SEQUENCE [LARGE SCALE GENOMIC DNA]</scope>
</reference>
<proteinExistence type="predicted"/>
<evidence type="ECO:0000313" key="3">
    <source>
        <dbReference type="Proteomes" id="UP001642360"/>
    </source>
</evidence>
<protein>
    <submittedName>
        <fullName evidence="2">Uncharacterized protein</fullName>
    </submittedName>
</protein>
<feature type="compositionally biased region" description="Polar residues" evidence="1">
    <location>
        <begin position="58"/>
        <end position="73"/>
    </location>
</feature>
<evidence type="ECO:0000256" key="1">
    <source>
        <dbReference type="SAM" id="MobiDB-lite"/>
    </source>
</evidence>
<dbReference type="AlphaFoldDB" id="A0ABC8STV5"/>
<comment type="caution">
    <text evidence="2">The sequence shown here is derived from an EMBL/GenBank/DDBJ whole genome shotgun (WGS) entry which is preliminary data.</text>
</comment>
<keyword evidence="3" id="KW-1185">Reference proteome</keyword>
<dbReference type="EMBL" id="CAUOFW020003547">
    <property type="protein sequence ID" value="CAK9160579.1"/>
    <property type="molecule type" value="Genomic_DNA"/>
</dbReference>
<dbReference type="Proteomes" id="UP001642360">
    <property type="component" value="Unassembled WGS sequence"/>
</dbReference>
<sequence length="80" mass="8850">YLNEFQISHYSHLTLLRLNHSQSDNIPTSSNQRPQPPTSSNQRPQPPPPTTTTSTTSDHSLQLATIASTTSDQRLPPGEQ</sequence>
<feature type="compositionally biased region" description="Low complexity" evidence="1">
    <location>
        <begin position="27"/>
        <end position="43"/>
    </location>
</feature>
<feature type="non-terminal residue" evidence="2">
    <location>
        <position position="1"/>
    </location>
</feature>
<accession>A0ABC8STV5</accession>
<evidence type="ECO:0000313" key="2">
    <source>
        <dbReference type="EMBL" id="CAK9160579.1"/>
    </source>
</evidence>
<organism evidence="2 3">
    <name type="scientific">Ilex paraguariensis</name>
    <name type="common">yerba mate</name>
    <dbReference type="NCBI Taxonomy" id="185542"/>
    <lineage>
        <taxon>Eukaryota</taxon>
        <taxon>Viridiplantae</taxon>
        <taxon>Streptophyta</taxon>
        <taxon>Embryophyta</taxon>
        <taxon>Tracheophyta</taxon>
        <taxon>Spermatophyta</taxon>
        <taxon>Magnoliopsida</taxon>
        <taxon>eudicotyledons</taxon>
        <taxon>Gunneridae</taxon>
        <taxon>Pentapetalae</taxon>
        <taxon>asterids</taxon>
        <taxon>campanulids</taxon>
        <taxon>Aquifoliales</taxon>
        <taxon>Aquifoliaceae</taxon>
        <taxon>Ilex</taxon>
    </lineage>
</organism>